<evidence type="ECO:0000256" key="1">
    <source>
        <dbReference type="SAM" id="MobiDB-lite"/>
    </source>
</evidence>
<keyword evidence="4" id="KW-1185">Reference proteome</keyword>
<evidence type="ECO:0000259" key="2">
    <source>
        <dbReference type="Pfam" id="PF13524"/>
    </source>
</evidence>
<reference evidence="3 4" key="1">
    <citation type="submission" date="2016-10" db="EMBL/GenBank/DDBJ databases">
        <authorList>
            <person name="de Groot N.N."/>
        </authorList>
    </citation>
    <scope>NUCLEOTIDE SEQUENCE [LARGE SCALE GENOMIC DNA]</scope>
    <source>
        <strain evidence="3 4">DSM 25584</strain>
    </source>
</reference>
<dbReference type="AlphaFoldDB" id="A0A1G7Q716"/>
<keyword evidence="3" id="KW-0808">Transferase</keyword>
<accession>A0A1G7Q716</accession>
<dbReference type="EMBL" id="FNCE01000003">
    <property type="protein sequence ID" value="SDF94255.1"/>
    <property type="molecule type" value="Genomic_DNA"/>
</dbReference>
<dbReference type="Pfam" id="PF13524">
    <property type="entry name" value="Glyco_trans_1_2"/>
    <property type="match status" value="1"/>
</dbReference>
<organism evidence="3 4">
    <name type="scientific">Limimonas halophila</name>
    <dbReference type="NCBI Taxonomy" id="1082479"/>
    <lineage>
        <taxon>Bacteria</taxon>
        <taxon>Pseudomonadati</taxon>
        <taxon>Pseudomonadota</taxon>
        <taxon>Alphaproteobacteria</taxon>
        <taxon>Rhodospirillales</taxon>
        <taxon>Rhodovibrionaceae</taxon>
        <taxon>Limimonas</taxon>
    </lineage>
</organism>
<dbReference type="STRING" id="1082479.SAMN05216241_103260"/>
<sequence>MGREYDHSTRRPRHTFVASPRGATDQLSRTGNFEFEDVVCEMESADLLAPASDGHSTFMRKARNKISDRTSLYSIMPRGTTTRLDNRSYDIGFFLFQFVPDLVRFDLLSGWRRRTHLAVCVIEELWARDIPRFRHKLSQLKAFDLVFCCCYHSIEPLAEAIGREVLYLPPAVDVLRFMPTAQAQNRAIDVCSIGRRSPITHRALIKQTIDNGLFYHFDSVRGPMYARNPRDHRLLLANLVKHSQYFIANVAKIDQTHETDAQPEIGQRFFEGMAGGAVLLGQPPKTAIFDQLFDWPDAVIEIPFDCPGIAEVLAELNAQPARLRRIRQDNLAGTARRHDWMHRWQTILETAGLPPTPAMRERARTLSEVANRGAAVNGETTATATPAAREEWMGQDFGG</sequence>
<dbReference type="RefSeq" id="WP_176758561.1">
    <property type="nucleotide sequence ID" value="NZ_FNCE01000003.1"/>
</dbReference>
<feature type="region of interest" description="Disordered" evidence="1">
    <location>
        <begin position="1"/>
        <end position="25"/>
    </location>
</feature>
<evidence type="ECO:0000313" key="4">
    <source>
        <dbReference type="Proteomes" id="UP000199415"/>
    </source>
</evidence>
<name>A0A1G7Q716_9PROT</name>
<gene>
    <name evidence="3" type="ORF">SAMN05216241_103260</name>
</gene>
<dbReference type="GO" id="GO:0016740">
    <property type="term" value="F:transferase activity"/>
    <property type="evidence" value="ECO:0007669"/>
    <property type="project" value="UniProtKB-KW"/>
</dbReference>
<evidence type="ECO:0000313" key="3">
    <source>
        <dbReference type="EMBL" id="SDF94255.1"/>
    </source>
</evidence>
<protein>
    <submittedName>
        <fullName evidence="3">Glycosyl transferases group 1</fullName>
    </submittedName>
</protein>
<proteinExistence type="predicted"/>
<feature type="domain" description="Spore protein YkvP/CgeB glycosyl transferase-like" evidence="2">
    <location>
        <begin position="237"/>
        <end position="349"/>
    </location>
</feature>
<dbReference type="InterPro" id="IPR055259">
    <property type="entry name" value="YkvP/CgeB_Glyco_trans-like"/>
</dbReference>
<dbReference type="Proteomes" id="UP000199415">
    <property type="component" value="Unassembled WGS sequence"/>
</dbReference>